<protein>
    <submittedName>
        <fullName evidence="5">Uncharacterized protein</fullName>
    </submittedName>
</protein>
<name>A0A9Q1KZ54_9CARY</name>
<feature type="compositionally biased region" description="Basic and acidic residues" evidence="3">
    <location>
        <begin position="167"/>
        <end position="180"/>
    </location>
</feature>
<dbReference type="EMBL" id="JAKOGI010000004">
    <property type="protein sequence ID" value="KAJ8452555.1"/>
    <property type="molecule type" value="Genomic_DNA"/>
</dbReference>
<keyword evidence="4" id="KW-0812">Transmembrane</keyword>
<dbReference type="GO" id="GO:0006820">
    <property type="term" value="P:monoatomic anion transport"/>
    <property type="evidence" value="ECO:0007669"/>
    <property type="project" value="TreeGrafter"/>
</dbReference>
<accession>A0A9Q1KZ54</accession>
<keyword evidence="4" id="KW-0472">Membrane</keyword>
<reference evidence="5" key="1">
    <citation type="submission" date="2022-04" db="EMBL/GenBank/DDBJ databases">
        <title>Carnegiea gigantea Genome sequencing and assembly v2.</title>
        <authorList>
            <person name="Copetti D."/>
            <person name="Sanderson M.J."/>
            <person name="Burquez A."/>
            <person name="Wojciechowski M.F."/>
        </authorList>
    </citation>
    <scope>NUCLEOTIDE SEQUENCE</scope>
    <source>
        <strain evidence="5">SGP5-SGP5p</strain>
        <tissue evidence="5">Aerial part</tissue>
    </source>
</reference>
<evidence type="ECO:0000313" key="6">
    <source>
        <dbReference type="Proteomes" id="UP001153076"/>
    </source>
</evidence>
<keyword evidence="4" id="KW-1133">Transmembrane helix</keyword>
<keyword evidence="6" id="KW-1185">Reference proteome</keyword>
<dbReference type="Proteomes" id="UP001153076">
    <property type="component" value="Unassembled WGS sequence"/>
</dbReference>
<sequence length="259" mass="29388">MLHRQENQRDHQDQAIANLLTLANIVGSYREMVDCLDKIMSWAIIGATFIIWLLLTRLAGTRILVIFATPLVAASFIFGDTCKNLFQGIVFVYAIRPFGVGDECDTGEDSPLRVTSIGVWKTIFSKTIKGSHVTVIYPNSELANKRVLISRKIHFEQLGEQETAGDDESKNDKTAPEESNKPALANKRVLINREFLGEQETAENPAAEQHKTMKDQTSWLHRTMKDQANQQHLITKDQASQQWQTCRIDFTAFYIFSKL</sequence>
<comment type="subcellular location">
    <subcellularLocation>
        <location evidence="1">Membrane</location>
        <topology evidence="1">Multi-pass membrane protein</topology>
    </subcellularLocation>
</comment>
<dbReference type="PANTHER" id="PTHR31618:SF7">
    <property type="entry name" value="MECHANOSENSITIVE ION CHANNEL PROTEIN"/>
    <property type="match status" value="1"/>
</dbReference>
<dbReference type="AlphaFoldDB" id="A0A9Q1KZ54"/>
<evidence type="ECO:0000256" key="4">
    <source>
        <dbReference type="SAM" id="Phobius"/>
    </source>
</evidence>
<evidence type="ECO:0000256" key="3">
    <source>
        <dbReference type="SAM" id="MobiDB-lite"/>
    </source>
</evidence>
<dbReference type="GO" id="GO:0005886">
    <property type="term" value="C:plasma membrane"/>
    <property type="evidence" value="ECO:0007669"/>
    <property type="project" value="TreeGrafter"/>
</dbReference>
<evidence type="ECO:0000313" key="5">
    <source>
        <dbReference type="EMBL" id="KAJ8452555.1"/>
    </source>
</evidence>
<dbReference type="OrthoDB" id="544685at2759"/>
<feature type="region of interest" description="Disordered" evidence="3">
    <location>
        <begin position="159"/>
        <end position="183"/>
    </location>
</feature>
<comment type="caution">
    <text evidence="5">The sequence shown here is derived from an EMBL/GenBank/DDBJ whole genome shotgun (WGS) entry which is preliminary data.</text>
</comment>
<comment type="similarity">
    <text evidence="2">Belongs to the MscS (TC 1.A.23) family.</text>
</comment>
<gene>
    <name evidence="5" type="ORF">Cgig2_000144</name>
</gene>
<evidence type="ECO:0000256" key="2">
    <source>
        <dbReference type="ARBA" id="ARBA00008017"/>
    </source>
</evidence>
<feature type="transmembrane region" description="Helical" evidence="4">
    <location>
        <begin position="39"/>
        <end position="56"/>
    </location>
</feature>
<proteinExistence type="inferred from homology"/>
<dbReference type="InterPro" id="IPR016688">
    <property type="entry name" value="MscS-like_plants/fungi"/>
</dbReference>
<dbReference type="PANTHER" id="PTHR31618">
    <property type="entry name" value="MECHANOSENSITIVE ION CHANNEL PROTEIN 5"/>
    <property type="match status" value="1"/>
</dbReference>
<organism evidence="5 6">
    <name type="scientific">Carnegiea gigantea</name>
    <dbReference type="NCBI Taxonomy" id="171969"/>
    <lineage>
        <taxon>Eukaryota</taxon>
        <taxon>Viridiplantae</taxon>
        <taxon>Streptophyta</taxon>
        <taxon>Embryophyta</taxon>
        <taxon>Tracheophyta</taxon>
        <taxon>Spermatophyta</taxon>
        <taxon>Magnoliopsida</taxon>
        <taxon>eudicotyledons</taxon>
        <taxon>Gunneridae</taxon>
        <taxon>Pentapetalae</taxon>
        <taxon>Caryophyllales</taxon>
        <taxon>Cactineae</taxon>
        <taxon>Cactaceae</taxon>
        <taxon>Cactoideae</taxon>
        <taxon>Echinocereeae</taxon>
        <taxon>Carnegiea</taxon>
    </lineage>
</organism>
<dbReference type="GO" id="GO:0008381">
    <property type="term" value="F:mechanosensitive monoatomic ion channel activity"/>
    <property type="evidence" value="ECO:0007669"/>
    <property type="project" value="TreeGrafter"/>
</dbReference>
<dbReference type="GO" id="GO:0050982">
    <property type="term" value="P:detection of mechanical stimulus"/>
    <property type="evidence" value="ECO:0007669"/>
    <property type="project" value="TreeGrafter"/>
</dbReference>
<evidence type="ECO:0000256" key="1">
    <source>
        <dbReference type="ARBA" id="ARBA00004141"/>
    </source>
</evidence>